<reference evidence="1 2" key="1">
    <citation type="journal article" date="2015" name="Genome Announc.">
        <title>Draft Genome Sequence of Clostridium tyrobutyricum Strain DIVETGP, Isolated from Cow's Milk for Grana Padano Production.</title>
        <authorList>
            <person name="Soggiu A."/>
            <person name="Piras C."/>
            <person name="Gaiarsa S."/>
            <person name="Sassera D."/>
            <person name="Roncada P."/>
            <person name="Bendixen E."/>
            <person name="Brasca M."/>
            <person name="Bonizzi L."/>
        </authorList>
    </citation>
    <scope>NUCLEOTIDE SEQUENCE [LARGE SCALE GENOMIC DNA]</scope>
    <source>
        <strain evidence="1 2">DIVETGP</strain>
    </source>
</reference>
<dbReference type="OrthoDB" id="2053653at2"/>
<name>W6NAB4_CLOTY</name>
<sequence length="73" mass="8729">MPNEKYIYLDTYVLQKDMRIRLPKQVLTNLDVKKGETLFDVYVDLKTKEIILRISNKNQDGGRDERNESNYTF</sequence>
<keyword evidence="2" id="KW-1185">Reference proteome</keyword>
<evidence type="ECO:0000313" key="2">
    <source>
        <dbReference type="Proteomes" id="UP000019482"/>
    </source>
</evidence>
<dbReference type="Proteomes" id="UP000019482">
    <property type="component" value="Unassembled WGS sequence"/>
</dbReference>
<dbReference type="AlphaFoldDB" id="W6NAB4"/>
<accession>W6NAB4</accession>
<gene>
    <name evidence="1" type="ORF">CTDIVETGP_2574</name>
</gene>
<organism evidence="1 2">
    <name type="scientific">Clostridium tyrobutyricum DIVETGP</name>
    <dbReference type="NCBI Taxonomy" id="1408889"/>
    <lineage>
        <taxon>Bacteria</taxon>
        <taxon>Bacillati</taxon>
        <taxon>Bacillota</taxon>
        <taxon>Clostridia</taxon>
        <taxon>Eubacteriales</taxon>
        <taxon>Clostridiaceae</taxon>
        <taxon>Clostridium</taxon>
    </lineage>
</organism>
<evidence type="ECO:0000313" key="1">
    <source>
        <dbReference type="EMBL" id="CDL92504.1"/>
    </source>
</evidence>
<dbReference type="RefSeq" id="WP_017894868.1">
    <property type="nucleotide sequence ID" value="NZ_CBXI010000043.1"/>
</dbReference>
<evidence type="ECO:0008006" key="3">
    <source>
        <dbReference type="Google" id="ProtNLM"/>
    </source>
</evidence>
<dbReference type="EMBL" id="CBXI010000043">
    <property type="protein sequence ID" value="CDL92504.1"/>
    <property type="molecule type" value="Genomic_DNA"/>
</dbReference>
<proteinExistence type="predicted"/>
<protein>
    <recommendedName>
        <fullName evidence="3">Sucrose-6-phosphate hydrolase</fullName>
    </recommendedName>
</protein>
<dbReference type="GeneID" id="29418685"/>
<comment type="caution">
    <text evidence="1">The sequence shown here is derived from an EMBL/GenBank/DDBJ whole genome shotgun (WGS) entry which is preliminary data.</text>
</comment>